<protein>
    <recommendedName>
        <fullName evidence="4">Phosphoribosylglycinamide formyltransferase</fullName>
        <ecNumber evidence="4">2.1.2.2</ecNumber>
    </recommendedName>
    <alternativeName>
        <fullName evidence="4">5'-phosphoribosylglycinamide transformylase</fullName>
    </alternativeName>
    <alternativeName>
        <fullName evidence="4">GAR transformylase</fullName>
        <shortName evidence="4">GART</shortName>
    </alternativeName>
</protein>
<dbReference type="SUPFAM" id="SSF53328">
    <property type="entry name" value="Formyltransferase"/>
    <property type="match status" value="1"/>
</dbReference>
<dbReference type="Pfam" id="PF00551">
    <property type="entry name" value="Formyl_trans_N"/>
    <property type="match status" value="1"/>
</dbReference>
<organism evidence="6 7">
    <name type="scientific">Thiohalomonas denitrificans</name>
    <dbReference type="NCBI Taxonomy" id="415747"/>
    <lineage>
        <taxon>Bacteria</taxon>
        <taxon>Pseudomonadati</taxon>
        <taxon>Pseudomonadota</taxon>
        <taxon>Gammaproteobacteria</taxon>
        <taxon>Thiohalomonadales</taxon>
        <taxon>Thiohalomonadaceae</taxon>
        <taxon>Thiohalomonas</taxon>
    </lineage>
</organism>
<evidence type="ECO:0000256" key="3">
    <source>
        <dbReference type="ARBA" id="ARBA00022755"/>
    </source>
</evidence>
<evidence type="ECO:0000259" key="5">
    <source>
        <dbReference type="Pfam" id="PF00551"/>
    </source>
</evidence>
<feature type="binding site" evidence="4">
    <location>
        <position position="109"/>
    </location>
    <ligand>
        <name>(6R)-10-formyltetrahydrofolate</name>
        <dbReference type="ChEBI" id="CHEBI:195366"/>
    </ligand>
</feature>
<dbReference type="InterPro" id="IPR036477">
    <property type="entry name" value="Formyl_transf_N_sf"/>
</dbReference>
<dbReference type="PANTHER" id="PTHR43369">
    <property type="entry name" value="PHOSPHORIBOSYLGLYCINAMIDE FORMYLTRANSFERASE"/>
    <property type="match status" value="1"/>
</dbReference>
<dbReference type="OrthoDB" id="9806170at2"/>
<feature type="active site" description="Proton donor" evidence="4">
    <location>
        <position position="111"/>
    </location>
</feature>
<dbReference type="EMBL" id="FMWD01000007">
    <property type="protein sequence ID" value="SCZ62827.1"/>
    <property type="molecule type" value="Genomic_DNA"/>
</dbReference>
<comment type="function">
    <text evidence="4">Catalyzes the transfer of a formyl group from 10-formyltetrahydrofolate to 5-phospho-ribosyl-glycinamide (GAR), producing 5-phospho-ribosyl-N-formylglycinamide (FGAR) and tetrahydrofolate.</text>
</comment>
<evidence type="ECO:0000313" key="7">
    <source>
        <dbReference type="Proteomes" id="UP000199648"/>
    </source>
</evidence>
<evidence type="ECO:0000256" key="4">
    <source>
        <dbReference type="HAMAP-Rule" id="MF_01930"/>
    </source>
</evidence>
<dbReference type="PANTHER" id="PTHR43369:SF2">
    <property type="entry name" value="PHOSPHORIBOSYLGLYCINAMIDE FORMYLTRANSFERASE"/>
    <property type="match status" value="1"/>
</dbReference>
<keyword evidence="2 4" id="KW-0808">Transferase</keyword>
<evidence type="ECO:0000256" key="1">
    <source>
        <dbReference type="ARBA" id="ARBA00005054"/>
    </source>
</evidence>
<dbReference type="UniPathway" id="UPA00074">
    <property type="reaction ID" value="UER00126"/>
</dbReference>
<dbReference type="EC" id="2.1.2.2" evidence="4"/>
<dbReference type="RefSeq" id="WP_092997254.1">
    <property type="nucleotide sequence ID" value="NZ_FMWD01000007.1"/>
</dbReference>
<dbReference type="Proteomes" id="UP000199648">
    <property type="component" value="Unassembled WGS sequence"/>
</dbReference>
<dbReference type="GO" id="GO:0006189">
    <property type="term" value="P:'de novo' IMP biosynthetic process"/>
    <property type="evidence" value="ECO:0007669"/>
    <property type="project" value="UniProtKB-UniRule"/>
</dbReference>
<dbReference type="NCBIfam" id="TIGR00639">
    <property type="entry name" value="PurN"/>
    <property type="match status" value="1"/>
</dbReference>
<dbReference type="AlphaFoldDB" id="A0A1G5QM68"/>
<dbReference type="InterPro" id="IPR004607">
    <property type="entry name" value="GART"/>
</dbReference>
<feature type="binding site" evidence="4">
    <location>
        <position position="67"/>
    </location>
    <ligand>
        <name>(6R)-10-formyltetrahydrofolate</name>
        <dbReference type="ChEBI" id="CHEBI:195366"/>
    </ligand>
</feature>
<accession>A0A1G5QM68</accession>
<comment type="similarity">
    <text evidence="4">Belongs to the GART family.</text>
</comment>
<dbReference type="InterPro" id="IPR002376">
    <property type="entry name" value="Formyl_transf_N"/>
</dbReference>
<dbReference type="GO" id="GO:0004644">
    <property type="term" value="F:phosphoribosylglycinamide formyltransferase activity"/>
    <property type="evidence" value="ECO:0007669"/>
    <property type="project" value="UniProtKB-UniRule"/>
</dbReference>
<dbReference type="Gene3D" id="3.40.50.170">
    <property type="entry name" value="Formyl transferase, N-terminal domain"/>
    <property type="match status" value="1"/>
</dbReference>
<evidence type="ECO:0000256" key="2">
    <source>
        <dbReference type="ARBA" id="ARBA00022679"/>
    </source>
</evidence>
<dbReference type="STRING" id="415747.SAMN03097708_02357"/>
<comment type="catalytic activity">
    <reaction evidence="4">
        <text>N(1)-(5-phospho-beta-D-ribosyl)glycinamide + (6R)-10-formyltetrahydrofolate = N(2)-formyl-N(1)-(5-phospho-beta-D-ribosyl)glycinamide + (6S)-5,6,7,8-tetrahydrofolate + H(+)</text>
        <dbReference type="Rhea" id="RHEA:15053"/>
        <dbReference type="ChEBI" id="CHEBI:15378"/>
        <dbReference type="ChEBI" id="CHEBI:57453"/>
        <dbReference type="ChEBI" id="CHEBI:143788"/>
        <dbReference type="ChEBI" id="CHEBI:147286"/>
        <dbReference type="ChEBI" id="CHEBI:195366"/>
        <dbReference type="EC" id="2.1.2.2"/>
    </reaction>
</comment>
<feature type="domain" description="Formyl transferase N-terminal" evidence="5">
    <location>
        <begin position="7"/>
        <end position="184"/>
    </location>
</feature>
<sequence length="209" mass="23202">MSAKLPIVVLISGGGTNLQSIIDAVREGLPVEIRAVISNRADAFGLERARRAGIPTEVVEHRQFADRESYDAALMECIDRFQPGLVVLAGFMRILSNDFVRHYHGRMLNIHPSLLPRHRGLNTHSRCLDAGDTEHGASVHFVTPELDAGPIILQARVPVEPDDSPETLASRVLAQEHRIYPQAIRWYAEGRLKLKNGHALLDGEPVQCR</sequence>
<feature type="binding site" evidence="4">
    <location>
        <begin position="15"/>
        <end position="17"/>
    </location>
    <ligand>
        <name>N(1)-(5-phospho-beta-D-ribosyl)glycinamide</name>
        <dbReference type="ChEBI" id="CHEBI:143788"/>
    </ligand>
</feature>
<keyword evidence="3 4" id="KW-0658">Purine biosynthesis</keyword>
<feature type="binding site" evidence="4">
    <location>
        <begin position="92"/>
        <end position="95"/>
    </location>
    <ligand>
        <name>(6R)-10-formyltetrahydrofolate</name>
        <dbReference type="ChEBI" id="CHEBI:195366"/>
    </ligand>
</feature>
<dbReference type="GO" id="GO:0005829">
    <property type="term" value="C:cytosol"/>
    <property type="evidence" value="ECO:0007669"/>
    <property type="project" value="TreeGrafter"/>
</dbReference>
<evidence type="ECO:0000313" key="6">
    <source>
        <dbReference type="EMBL" id="SCZ62827.1"/>
    </source>
</evidence>
<feature type="site" description="Raises pKa of active site His" evidence="4">
    <location>
        <position position="147"/>
    </location>
</feature>
<gene>
    <name evidence="4" type="primary">purN</name>
    <name evidence="6" type="ORF">SAMN03097708_02357</name>
</gene>
<name>A0A1G5QM68_9GAMM</name>
<dbReference type="HAMAP" id="MF_01930">
    <property type="entry name" value="PurN"/>
    <property type="match status" value="1"/>
</dbReference>
<proteinExistence type="inferred from homology"/>
<comment type="pathway">
    <text evidence="1 4">Purine metabolism; IMP biosynthesis via de novo pathway; N(2)-formyl-N(1)-(5-phospho-D-ribosyl)glycinamide from N(1)-(5-phospho-D-ribosyl)glycinamide (10-formyl THF route): step 1/1.</text>
</comment>
<keyword evidence="7" id="KW-1185">Reference proteome</keyword>
<reference evidence="6 7" key="1">
    <citation type="submission" date="2016-10" db="EMBL/GenBank/DDBJ databases">
        <authorList>
            <person name="de Groot N.N."/>
        </authorList>
    </citation>
    <scope>NUCLEOTIDE SEQUENCE [LARGE SCALE GENOMIC DNA]</scope>
    <source>
        <strain evidence="6 7">HLD2</strain>
    </source>
</reference>
<dbReference type="CDD" id="cd08645">
    <property type="entry name" value="FMT_core_GART"/>
    <property type="match status" value="1"/>
</dbReference>